<evidence type="ECO:0000259" key="2">
    <source>
        <dbReference type="Pfam" id="PF03372"/>
    </source>
</evidence>
<dbReference type="GO" id="GO:0006506">
    <property type="term" value="P:GPI anchor biosynthetic process"/>
    <property type="evidence" value="ECO:0007669"/>
    <property type="project" value="TreeGrafter"/>
</dbReference>
<sequence length="275" mass="30434">MKQMQNNSPRKLIFLFILILFCSCSAKISSNSNSQANSGLALKVMTYNIHHANPPSKVGLIDLDAIAEVIKKENPDLVGLQEVDRFTKRSGNIDEAKILAEKTGMQYQFFKAIDHDGGDYGVAILSKFPIKNGTKIDLPQVIKAEARILSYATVTLPNKTNLIFANTHLDATKADSNRVVQMKSILAALGSKKEAIILVGDLNCEARAEPIILLDQQFKRSCTASCARTIPQDFPKKTIDYIALKNASWNVSGYYVIPETYASDHRPVVTVYQIK</sequence>
<feature type="chain" id="PRO_5020880638" evidence="1">
    <location>
        <begin position="27"/>
        <end position="275"/>
    </location>
</feature>
<evidence type="ECO:0000313" key="4">
    <source>
        <dbReference type="Proteomes" id="UP000309488"/>
    </source>
</evidence>
<keyword evidence="4" id="KW-1185">Reference proteome</keyword>
<accession>A0A4U1CUB4</accession>
<keyword evidence="3" id="KW-0378">Hydrolase</keyword>
<organism evidence="3 4">
    <name type="scientific">Pedobacter polaris</name>
    <dbReference type="NCBI Taxonomy" id="2571273"/>
    <lineage>
        <taxon>Bacteria</taxon>
        <taxon>Pseudomonadati</taxon>
        <taxon>Bacteroidota</taxon>
        <taxon>Sphingobacteriia</taxon>
        <taxon>Sphingobacteriales</taxon>
        <taxon>Sphingobacteriaceae</taxon>
        <taxon>Pedobacter</taxon>
    </lineage>
</organism>
<dbReference type="SUPFAM" id="SSF56219">
    <property type="entry name" value="DNase I-like"/>
    <property type="match status" value="1"/>
</dbReference>
<keyword evidence="3" id="KW-0255">Endonuclease</keyword>
<keyword evidence="3" id="KW-0540">Nuclease</keyword>
<evidence type="ECO:0000313" key="3">
    <source>
        <dbReference type="EMBL" id="TKC10715.1"/>
    </source>
</evidence>
<keyword evidence="1" id="KW-0732">Signal</keyword>
<proteinExistence type="predicted"/>
<gene>
    <name evidence="3" type="ORF">FA048_11125</name>
</gene>
<comment type="caution">
    <text evidence="3">The sequence shown here is derived from an EMBL/GenBank/DDBJ whole genome shotgun (WGS) entry which is preliminary data.</text>
</comment>
<dbReference type="Gene3D" id="3.60.10.10">
    <property type="entry name" value="Endonuclease/exonuclease/phosphatase"/>
    <property type="match status" value="1"/>
</dbReference>
<feature type="domain" description="Endonuclease/exonuclease/phosphatase" evidence="2">
    <location>
        <begin position="45"/>
        <end position="265"/>
    </location>
</feature>
<feature type="signal peptide" evidence="1">
    <location>
        <begin position="1"/>
        <end position="26"/>
    </location>
</feature>
<dbReference type="InterPro" id="IPR005135">
    <property type="entry name" value="Endo/exonuclease/phosphatase"/>
</dbReference>
<dbReference type="Proteomes" id="UP000309488">
    <property type="component" value="Unassembled WGS sequence"/>
</dbReference>
<evidence type="ECO:0000256" key="1">
    <source>
        <dbReference type="SAM" id="SignalP"/>
    </source>
</evidence>
<dbReference type="GO" id="GO:0016020">
    <property type="term" value="C:membrane"/>
    <property type="evidence" value="ECO:0007669"/>
    <property type="project" value="GOC"/>
</dbReference>
<dbReference type="OrthoDB" id="5447300at2"/>
<dbReference type="PANTHER" id="PTHR14859:SF15">
    <property type="entry name" value="ENDONUCLEASE_EXONUCLEASE_PHOSPHATASE DOMAIN-CONTAINING PROTEIN"/>
    <property type="match status" value="1"/>
</dbReference>
<dbReference type="PANTHER" id="PTHR14859">
    <property type="entry name" value="CALCOFLUOR WHITE HYPERSENSITIVE PROTEIN PRECURSOR"/>
    <property type="match status" value="1"/>
</dbReference>
<dbReference type="InterPro" id="IPR036691">
    <property type="entry name" value="Endo/exonu/phosph_ase_sf"/>
</dbReference>
<dbReference type="GO" id="GO:0004527">
    <property type="term" value="F:exonuclease activity"/>
    <property type="evidence" value="ECO:0007669"/>
    <property type="project" value="UniProtKB-KW"/>
</dbReference>
<dbReference type="InterPro" id="IPR051916">
    <property type="entry name" value="GPI-anchor_lipid_remodeler"/>
</dbReference>
<dbReference type="EMBL" id="SWBR01000002">
    <property type="protein sequence ID" value="TKC10715.1"/>
    <property type="molecule type" value="Genomic_DNA"/>
</dbReference>
<protein>
    <submittedName>
        <fullName evidence="3">Endonuclease/exonuclease/phosphatase</fullName>
    </submittedName>
</protein>
<reference evidence="3 4" key="1">
    <citation type="submission" date="2019-04" db="EMBL/GenBank/DDBJ databases">
        <title>Pedobacter sp. RP-3-22 sp. nov., isolated from Arctic soil.</title>
        <authorList>
            <person name="Dahal R.H."/>
            <person name="Kim D.-U."/>
        </authorList>
    </citation>
    <scope>NUCLEOTIDE SEQUENCE [LARGE SCALE GENOMIC DNA]</scope>
    <source>
        <strain evidence="3 4">RP-3-22</strain>
    </source>
</reference>
<dbReference type="GO" id="GO:0004519">
    <property type="term" value="F:endonuclease activity"/>
    <property type="evidence" value="ECO:0007669"/>
    <property type="project" value="UniProtKB-KW"/>
</dbReference>
<keyword evidence="3" id="KW-0269">Exonuclease</keyword>
<dbReference type="AlphaFoldDB" id="A0A4U1CUB4"/>
<name>A0A4U1CUB4_9SPHI</name>
<dbReference type="Pfam" id="PF03372">
    <property type="entry name" value="Exo_endo_phos"/>
    <property type="match status" value="1"/>
</dbReference>
<dbReference type="PROSITE" id="PS51257">
    <property type="entry name" value="PROKAR_LIPOPROTEIN"/>
    <property type="match status" value="1"/>
</dbReference>